<proteinExistence type="predicted"/>
<dbReference type="EMBL" id="JAHRIO010001633">
    <property type="protein sequence ID" value="MEQ2159078.1"/>
    <property type="molecule type" value="Genomic_DNA"/>
</dbReference>
<reference evidence="2 3" key="1">
    <citation type="submission" date="2021-06" db="EMBL/GenBank/DDBJ databases">
        <authorList>
            <person name="Palmer J.M."/>
        </authorList>
    </citation>
    <scope>NUCLEOTIDE SEQUENCE [LARGE SCALE GENOMIC DNA]</scope>
    <source>
        <strain evidence="2 3">GA_2019</strain>
        <tissue evidence="2">Muscle</tissue>
    </source>
</reference>
<organism evidence="2 3">
    <name type="scientific">Goodea atripinnis</name>
    <dbReference type="NCBI Taxonomy" id="208336"/>
    <lineage>
        <taxon>Eukaryota</taxon>
        <taxon>Metazoa</taxon>
        <taxon>Chordata</taxon>
        <taxon>Craniata</taxon>
        <taxon>Vertebrata</taxon>
        <taxon>Euteleostomi</taxon>
        <taxon>Actinopterygii</taxon>
        <taxon>Neopterygii</taxon>
        <taxon>Teleostei</taxon>
        <taxon>Neoteleostei</taxon>
        <taxon>Acanthomorphata</taxon>
        <taxon>Ovalentaria</taxon>
        <taxon>Atherinomorphae</taxon>
        <taxon>Cyprinodontiformes</taxon>
        <taxon>Goodeidae</taxon>
        <taxon>Goodea</taxon>
    </lineage>
</organism>
<name>A0ABV0MIY9_9TELE</name>
<evidence type="ECO:0000313" key="2">
    <source>
        <dbReference type="EMBL" id="MEQ2159078.1"/>
    </source>
</evidence>
<sequence>MVLRSVNASGCSGEIRAWIWCCTCLQLIPVFPSHHWIPSSHFNAINDTSLRSSLLGSFSKGFRPAEGHGCRGSAGAGRKAVPLCQRGRAA</sequence>
<evidence type="ECO:0000313" key="3">
    <source>
        <dbReference type="Proteomes" id="UP001476798"/>
    </source>
</evidence>
<protein>
    <recommendedName>
        <fullName evidence="4">Secreted protein</fullName>
    </recommendedName>
</protein>
<comment type="caution">
    <text evidence="2">The sequence shown here is derived from an EMBL/GenBank/DDBJ whole genome shotgun (WGS) entry which is preliminary data.</text>
</comment>
<feature type="region of interest" description="Disordered" evidence="1">
    <location>
        <begin position="67"/>
        <end position="90"/>
    </location>
</feature>
<evidence type="ECO:0008006" key="4">
    <source>
        <dbReference type="Google" id="ProtNLM"/>
    </source>
</evidence>
<evidence type="ECO:0000256" key="1">
    <source>
        <dbReference type="SAM" id="MobiDB-lite"/>
    </source>
</evidence>
<gene>
    <name evidence="2" type="ORF">GOODEAATRI_018861</name>
</gene>
<accession>A0ABV0MIY9</accession>
<dbReference type="Proteomes" id="UP001476798">
    <property type="component" value="Unassembled WGS sequence"/>
</dbReference>
<keyword evidence="3" id="KW-1185">Reference proteome</keyword>